<dbReference type="InterPro" id="IPR029063">
    <property type="entry name" value="SAM-dependent_MTases_sf"/>
</dbReference>
<evidence type="ECO:0000313" key="2">
    <source>
        <dbReference type="EMBL" id="PHU36597.1"/>
    </source>
</evidence>
<name>A0A2G3DZY5_9FIRM</name>
<dbReference type="AlphaFoldDB" id="A0A2G3DZY5"/>
<gene>
    <name evidence="2" type="ORF">CSX01_00565</name>
</gene>
<accession>A0A2G3DZY5</accession>
<dbReference type="Gene3D" id="3.40.50.150">
    <property type="entry name" value="Vaccinia Virus protein VP39"/>
    <property type="match status" value="1"/>
</dbReference>
<reference evidence="2 3" key="2">
    <citation type="submission" date="2017-10" db="EMBL/GenBank/DDBJ databases">
        <authorList>
            <person name="Banno H."/>
            <person name="Chua N.-H."/>
        </authorList>
    </citation>
    <scope>NUCLEOTIDE SEQUENCE [LARGE SCALE GENOMIC DNA]</scope>
    <source>
        <strain evidence="2 3">JK626</strain>
    </source>
</reference>
<evidence type="ECO:0000259" key="1">
    <source>
        <dbReference type="Pfam" id="PF05050"/>
    </source>
</evidence>
<dbReference type="SUPFAM" id="SSF53335">
    <property type="entry name" value="S-adenosyl-L-methionine-dependent methyltransferases"/>
    <property type="match status" value="1"/>
</dbReference>
<dbReference type="InterPro" id="IPR006342">
    <property type="entry name" value="FkbM_mtfrase"/>
</dbReference>
<organism evidence="2 3">
    <name type="scientific">Pseudobutyrivibrio ruminis</name>
    <dbReference type="NCBI Taxonomy" id="46206"/>
    <lineage>
        <taxon>Bacteria</taxon>
        <taxon>Bacillati</taxon>
        <taxon>Bacillota</taxon>
        <taxon>Clostridia</taxon>
        <taxon>Lachnospirales</taxon>
        <taxon>Lachnospiraceae</taxon>
        <taxon>Pseudobutyrivibrio</taxon>
    </lineage>
</organism>
<comment type="caution">
    <text evidence="2">The sequence shown here is derived from an EMBL/GenBank/DDBJ whole genome shotgun (WGS) entry which is preliminary data.</text>
</comment>
<sequence>MEKIILMGAGRALQYLIDTYEAFFKDYCIKGIWDNDNSKTGETISINGIDYVVEKPNSQKVNCSIIITSELHFDDIKKSLIKNNELNLSDSDIKHRNYIFHVVKEKIIERYKDDDAVDIQDTINYLRNNDLEIFINVPEYKKAVENTAFEVSYDEEAQLYYSKWMGKKIYLKREYNTEKKVSDYLKNIYAEQITNSPHCYKCNGYEVGNDDVLVDAGAAEGFFALERVDIVKKVILIEKDEEWVEALKYTFAPYGDKVEIVNKYLSNISDGDNVTLDELDTDNQPITFIKMDIEGAEVNALKDTKFIKLDRNLKIIACTYHYENDEKKIKEILNQAGFETHYSKGYMFFRMYEDSSVTDLRHALCFGKKIKAK</sequence>
<dbReference type="Pfam" id="PF05050">
    <property type="entry name" value="Methyltransf_21"/>
    <property type="match status" value="1"/>
</dbReference>
<evidence type="ECO:0000313" key="3">
    <source>
        <dbReference type="Proteomes" id="UP000225889"/>
    </source>
</evidence>
<dbReference type="RefSeq" id="WP_099391053.1">
    <property type="nucleotide sequence ID" value="NZ_PDYF01000002.1"/>
</dbReference>
<feature type="domain" description="Methyltransferase FkbM" evidence="1">
    <location>
        <begin position="272"/>
        <end position="339"/>
    </location>
</feature>
<reference evidence="2 3" key="1">
    <citation type="submission" date="2017-10" db="EMBL/GenBank/DDBJ databases">
        <title>Resolving the taxonomy of Roseburia spp., Eubacterium rectale and Agathobacter spp. through phylogenomic analysis.</title>
        <authorList>
            <person name="Sheridan P.O."/>
            <person name="Walker A.W."/>
            <person name="Duncan S.H."/>
            <person name="Scott K.P."/>
            <person name="Toole P.W.O."/>
            <person name="Luis P."/>
            <person name="Flint H.J."/>
        </authorList>
    </citation>
    <scope>NUCLEOTIDE SEQUENCE [LARGE SCALE GENOMIC DNA]</scope>
    <source>
        <strain evidence="2 3">JK626</strain>
    </source>
</reference>
<protein>
    <recommendedName>
        <fullName evidence="1">Methyltransferase FkbM domain-containing protein</fullName>
    </recommendedName>
</protein>
<proteinExistence type="predicted"/>
<dbReference type="Proteomes" id="UP000225889">
    <property type="component" value="Unassembled WGS sequence"/>
</dbReference>
<dbReference type="EMBL" id="PDYF01000002">
    <property type="protein sequence ID" value="PHU36597.1"/>
    <property type="molecule type" value="Genomic_DNA"/>
</dbReference>